<proteinExistence type="predicted"/>
<name>A0A4R1KH28_9FLAO</name>
<keyword evidence="1" id="KW-0732">Signal</keyword>
<dbReference type="AlphaFoldDB" id="A0A4R1KH28"/>
<gene>
    <name evidence="3" type="ORF">DFQ05_2756</name>
</gene>
<reference evidence="3 4" key="1">
    <citation type="journal article" date="2015" name="Stand. Genomic Sci.">
        <title>Genomic Encyclopedia of Bacterial and Archaeal Type Strains, Phase III: the genomes of soil and plant-associated and newly described type strains.</title>
        <authorList>
            <person name="Whitman W.B."/>
            <person name="Woyke T."/>
            <person name="Klenk H.P."/>
            <person name="Zhou Y."/>
            <person name="Lilburn T.G."/>
            <person name="Beck B.J."/>
            <person name="De Vos P."/>
            <person name="Vandamme P."/>
            <person name="Eisen J.A."/>
            <person name="Garrity G."/>
            <person name="Hugenholtz P."/>
            <person name="Kyrpides N.C."/>
        </authorList>
    </citation>
    <scope>NUCLEOTIDE SEQUENCE [LARGE SCALE GENOMIC DNA]</scope>
    <source>
        <strain evidence="3 4">CECT 8445</strain>
    </source>
</reference>
<feature type="non-terminal residue" evidence="3">
    <location>
        <position position="551"/>
    </location>
</feature>
<protein>
    <recommendedName>
        <fullName evidence="2">DUF8202 domain-containing protein</fullName>
    </recommendedName>
</protein>
<accession>A0A4R1KH28</accession>
<evidence type="ECO:0000259" key="2">
    <source>
        <dbReference type="Pfam" id="PF26628"/>
    </source>
</evidence>
<organism evidence="3 4">
    <name type="scientific">Winogradskyella wandonensis</name>
    <dbReference type="NCBI Taxonomy" id="1442586"/>
    <lineage>
        <taxon>Bacteria</taxon>
        <taxon>Pseudomonadati</taxon>
        <taxon>Bacteroidota</taxon>
        <taxon>Flavobacteriia</taxon>
        <taxon>Flavobacteriales</taxon>
        <taxon>Flavobacteriaceae</taxon>
        <taxon>Winogradskyella</taxon>
    </lineage>
</organism>
<feature type="chain" id="PRO_5020625752" description="DUF8202 domain-containing protein" evidence="1">
    <location>
        <begin position="27"/>
        <end position="551"/>
    </location>
</feature>
<dbReference type="Pfam" id="PF26628">
    <property type="entry name" value="DUF8202"/>
    <property type="match status" value="1"/>
</dbReference>
<feature type="domain" description="DUF8202" evidence="2">
    <location>
        <begin position="462"/>
        <end position="529"/>
    </location>
</feature>
<dbReference type="InterPro" id="IPR058515">
    <property type="entry name" value="DUF8202"/>
</dbReference>
<evidence type="ECO:0000313" key="4">
    <source>
        <dbReference type="Proteomes" id="UP000295714"/>
    </source>
</evidence>
<evidence type="ECO:0000256" key="1">
    <source>
        <dbReference type="SAM" id="SignalP"/>
    </source>
</evidence>
<dbReference type="EMBL" id="SMGI01000012">
    <property type="protein sequence ID" value="TCK64032.1"/>
    <property type="molecule type" value="Genomic_DNA"/>
</dbReference>
<comment type="caution">
    <text evidence="3">The sequence shown here is derived from an EMBL/GenBank/DDBJ whole genome shotgun (WGS) entry which is preliminary data.</text>
</comment>
<sequence>MKTLYSLKKRYALLAITILTVSILSSQTVTTLAFYDFESGLEGWTDGGTDAERFNSATYAYSGNWSLRLRDDTSSSNFISPTFSLGLYDKIDFRFFVSSYDMEDGETFSIQYRQNSSSSWTTVASYRSGTIGYSTKTGDIQSDETNGTSYCKTATLFSSDYTFPVTSTAQFRIVCDGSDDNDRVHFDDISVTGTIFGAAPTGPGGVLNDLDLWLKADKADGSTLFSDGASVTRWSDYNKGNHAEAVISSQAPIYQNNTSKNFNFNPVIEFDNDNSTADKDMTYLMNRHELKGTGGFNSNDFFVVLMPDIPITTTMLPLDTFTSTDPTGTTYSEDVTGFGYGRYTQRFFDERLAYCIGTTNEAAPGNLNPENGYGRADTSTGTDYTKIQIINIRQNASDTDMELYFNANQVGTETNDIAKYAMINNARYWIGRSQYWNGSFDGRIAEIITYDSRKDDADLTRERNRIQSYLAIKYGITLGVNGTTQDYVDSNGSVIWDQSANIGYNYDIAGIGRDDDSELDQRQSRSVNTLVDGIGETRGILTMGLTSIEDT</sequence>
<dbReference type="Proteomes" id="UP000295714">
    <property type="component" value="Unassembled WGS sequence"/>
</dbReference>
<dbReference type="Gene3D" id="2.60.120.260">
    <property type="entry name" value="Galactose-binding domain-like"/>
    <property type="match status" value="1"/>
</dbReference>
<keyword evidence="4" id="KW-1185">Reference proteome</keyword>
<evidence type="ECO:0000313" key="3">
    <source>
        <dbReference type="EMBL" id="TCK64032.1"/>
    </source>
</evidence>
<feature type="signal peptide" evidence="1">
    <location>
        <begin position="1"/>
        <end position="26"/>
    </location>
</feature>